<evidence type="ECO:0000313" key="4">
    <source>
        <dbReference type="EMBL" id="RWQ91351.1"/>
    </source>
</evidence>
<dbReference type="VEuPathDB" id="FungiDB:C8Q69DRAFT_511099"/>
<comment type="caution">
    <text evidence="4">The sequence shown here is derived from an EMBL/GenBank/DDBJ whole genome shotgun (WGS) entry which is preliminary data.</text>
</comment>
<reference evidence="4 5" key="1">
    <citation type="journal article" date="2018" name="Front. Microbiol.">
        <title>Genomic and genetic insights into a cosmopolitan fungus, Paecilomyces variotii (Eurotiales).</title>
        <authorList>
            <person name="Urquhart A.S."/>
            <person name="Mondo S.J."/>
            <person name="Makela M.R."/>
            <person name="Hane J.K."/>
            <person name="Wiebenga A."/>
            <person name="He G."/>
            <person name="Mihaltcheva S."/>
            <person name="Pangilinan J."/>
            <person name="Lipzen A."/>
            <person name="Barry K."/>
            <person name="de Vries R.P."/>
            <person name="Grigoriev I.V."/>
            <person name="Idnurm A."/>
        </authorList>
    </citation>
    <scope>NUCLEOTIDE SEQUENCE [LARGE SCALE GENOMIC DNA]</scope>
    <source>
        <strain evidence="4 5">CBS 101075</strain>
    </source>
</reference>
<evidence type="ECO:0000313" key="5">
    <source>
        <dbReference type="Proteomes" id="UP000283841"/>
    </source>
</evidence>
<dbReference type="RefSeq" id="XP_028480996.1">
    <property type="nucleotide sequence ID" value="XM_028633243.1"/>
</dbReference>
<feature type="domain" description="COP9 signalosome complex subunit 3 N-terminal helical repeats" evidence="3">
    <location>
        <begin position="28"/>
        <end position="298"/>
    </location>
</feature>
<sequence>MADLLPRILSFSPQPQTTQGITDEYDKQIRDLIAYLKQSLLNKGLSDPEVGGLLDALDPSVHSISFLLIFHFQVHAAQSTTKESVPQDVRPGGILWLKALQFLRVFDPVQVRYTGQEWRRLLELVVKAAEAVSKPVLAIVPIRDAILRLDPSGSTFTSNHVILSRLCLRGKAYAAARPVIDKDICHFPAPSHPAFKRVYQQALSAELQDQDSLATYITYASGLTAKLTYRDYLEYFLYCSMIYIGLKKWGRALHFLNLVISAPSVGTVSMVMVEAYKKWVIVSLLEKGTAISLPSVTAPHAAKTYRALARPYDALADAFKSGDLNRLKGEIDIGQTVWHMDNNTGLVLQLVPALRKFSILKLGTTFAALTIGDVARRTSPEPSDIRETEAFVASLIMSRTLSATLLHSSDPSDPTMLRFSIDAHNSDTSSEAKISEQLSLERKRLKALVTQIDETESRLELSREYLDNLRRNLRRKEDSAKEGPTLISRGGGDIDEDIMDDLH</sequence>
<dbReference type="EMBL" id="RCNU01000022">
    <property type="protein sequence ID" value="RWQ91351.1"/>
    <property type="molecule type" value="Genomic_DNA"/>
</dbReference>
<keyword evidence="1" id="KW-0963">Cytoplasm</keyword>
<proteinExistence type="predicted"/>
<dbReference type="STRING" id="264951.A0A443HHP9"/>
<evidence type="ECO:0000256" key="1">
    <source>
        <dbReference type="ARBA" id="ARBA00022490"/>
    </source>
</evidence>
<dbReference type="Proteomes" id="UP000283841">
    <property type="component" value="Unassembled WGS sequence"/>
</dbReference>
<dbReference type="Pfam" id="PF22788">
    <property type="entry name" value="COP9_hel_rpt"/>
    <property type="match status" value="1"/>
</dbReference>
<dbReference type="GO" id="GO:0008180">
    <property type="term" value="C:COP9 signalosome"/>
    <property type="evidence" value="ECO:0007669"/>
    <property type="project" value="TreeGrafter"/>
</dbReference>
<dbReference type="GO" id="GO:0006511">
    <property type="term" value="P:ubiquitin-dependent protein catabolic process"/>
    <property type="evidence" value="ECO:0007669"/>
    <property type="project" value="TreeGrafter"/>
</dbReference>
<evidence type="ECO:0000259" key="3">
    <source>
        <dbReference type="Pfam" id="PF22788"/>
    </source>
</evidence>
<dbReference type="PANTHER" id="PTHR10758:SF1">
    <property type="entry name" value="COP9 SIGNALOSOME COMPLEX SUBUNIT 3"/>
    <property type="match status" value="1"/>
</dbReference>
<organism evidence="4 5">
    <name type="scientific">Byssochlamys spectabilis</name>
    <name type="common">Paecilomyces variotii</name>
    <dbReference type="NCBI Taxonomy" id="264951"/>
    <lineage>
        <taxon>Eukaryota</taxon>
        <taxon>Fungi</taxon>
        <taxon>Dikarya</taxon>
        <taxon>Ascomycota</taxon>
        <taxon>Pezizomycotina</taxon>
        <taxon>Eurotiomycetes</taxon>
        <taxon>Eurotiomycetidae</taxon>
        <taxon>Eurotiales</taxon>
        <taxon>Thermoascaceae</taxon>
        <taxon>Paecilomyces</taxon>
    </lineage>
</organism>
<feature type="region of interest" description="Disordered" evidence="2">
    <location>
        <begin position="476"/>
        <end position="503"/>
    </location>
</feature>
<gene>
    <name evidence="4" type="ORF">C8Q69DRAFT_511099</name>
</gene>
<dbReference type="AlphaFoldDB" id="A0A443HHP9"/>
<dbReference type="PANTHER" id="PTHR10758">
    <property type="entry name" value="26S PROTEASOME NON-ATPASE REGULATORY SUBUNIT 3/COP9 SIGNALOSOME COMPLEX SUBUNIT 3"/>
    <property type="match status" value="1"/>
</dbReference>
<protein>
    <submittedName>
        <fullName evidence="4">COP9 signalosome complex subunit 3</fullName>
    </submittedName>
</protein>
<dbReference type="InterPro" id="IPR050756">
    <property type="entry name" value="CSN3"/>
</dbReference>
<name>A0A443HHP9_BYSSP</name>
<dbReference type="InterPro" id="IPR055089">
    <property type="entry name" value="COP9_N"/>
</dbReference>
<accession>A0A443HHP9</accession>
<keyword evidence="5" id="KW-1185">Reference proteome</keyword>
<feature type="compositionally biased region" description="Acidic residues" evidence="2">
    <location>
        <begin position="493"/>
        <end position="503"/>
    </location>
</feature>
<dbReference type="GeneID" id="39602520"/>
<evidence type="ECO:0000256" key="2">
    <source>
        <dbReference type="SAM" id="MobiDB-lite"/>
    </source>
</evidence>